<dbReference type="STRING" id="523844.MSTHT_1222"/>
<dbReference type="SUPFAM" id="SSF50249">
    <property type="entry name" value="Nucleic acid-binding proteins"/>
    <property type="match status" value="2"/>
</dbReference>
<dbReference type="HOGENOM" id="CLU_018957_0_0_2"/>
<dbReference type="InterPro" id="IPR001305">
    <property type="entry name" value="HSP_DnaJ_Cys-rich_dom"/>
</dbReference>
<dbReference type="InterPro" id="IPR004365">
    <property type="entry name" value="NA-bd_OB_tRNA"/>
</dbReference>
<evidence type="ECO:0000256" key="1">
    <source>
        <dbReference type="PROSITE-ProRule" id="PRU00546"/>
    </source>
</evidence>
<evidence type="ECO:0008006" key="6">
    <source>
        <dbReference type="Google" id="ProtNLM"/>
    </source>
</evidence>
<dbReference type="InterPro" id="IPR038763">
    <property type="entry name" value="DHH_sf"/>
</dbReference>
<dbReference type="KEGG" id="mthr:MSTHT_1222"/>
<gene>
    <name evidence="4" type="ORF">MSTHT_1222</name>
</gene>
<reference evidence="4 5" key="1">
    <citation type="submission" date="2014-07" db="EMBL/GenBank/DDBJ databases">
        <title>Methanogenic archaea and the global carbon cycle.</title>
        <authorList>
            <person name="Henriksen J.R."/>
            <person name="Luke J."/>
            <person name="Reinhart S."/>
            <person name="Benedict M.N."/>
            <person name="Youngblut N.D."/>
            <person name="Metcalf M.E."/>
            <person name="Whitaker R.J."/>
            <person name="Metcalf W.W."/>
        </authorList>
    </citation>
    <scope>NUCLEOTIDE SEQUENCE [LARGE SCALE GENOMIC DNA]</scope>
    <source>
        <strain evidence="5">ATCC 43570 / DSM 1825 / OCM 12 / VKM B-1830 / TM-1</strain>
    </source>
</reference>
<protein>
    <recommendedName>
        <fullName evidence="6">S1 motif domain-containing protein</fullName>
    </recommendedName>
</protein>
<evidence type="ECO:0000313" key="5">
    <source>
        <dbReference type="Proteomes" id="UP000066529"/>
    </source>
</evidence>
<keyword evidence="1" id="KW-0479">Metal-binding</keyword>
<dbReference type="SMART" id="SM00316">
    <property type="entry name" value="S1"/>
    <property type="match status" value="1"/>
</dbReference>
<dbReference type="SUPFAM" id="SSF57938">
    <property type="entry name" value="DnaJ/Hsp40 cysteine-rich domain"/>
    <property type="match status" value="1"/>
</dbReference>
<proteinExistence type="predicted"/>
<dbReference type="Gene3D" id="2.10.230.10">
    <property type="entry name" value="Heat shock protein DnaJ, cysteine-rich domain"/>
    <property type="match status" value="1"/>
</dbReference>
<accession>A0A0E3NEF5</accession>
<dbReference type="PROSITE" id="PS51188">
    <property type="entry name" value="ZF_CR"/>
    <property type="match status" value="1"/>
</dbReference>
<dbReference type="Pfam" id="PF01336">
    <property type="entry name" value="tRNA_anti-codon"/>
    <property type="match status" value="1"/>
</dbReference>
<organism evidence="4 5">
    <name type="scientific">Methanosarcina thermophila (strain ATCC 43570 / DSM 1825 / OCM 12 / VKM B-1830 / TM-1)</name>
    <dbReference type="NCBI Taxonomy" id="523844"/>
    <lineage>
        <taxon>Archaea</taxon>
        <taxon>Methanobacteriati</taxon>
        <taxon>Methanobacteriota</taxon>
        <taxon>Stenosarchaea group</taxon>
        <taxon>Methanomicrobia</taxon>
        <taxon>Methanosarcinales</taxon>
        <taxon>Methanosarcinaceae</taxon>
        <taxon>Methanosarcina</taxon>
    </lineage>
</organism>
<dbReference type="CDD" id="cd04487">
    <property type="entry name" value="RecJ_OBF2_like"/>
    <property type="match status" value="1"/>
</dbReference>
<dbReference type="PATRIC" id="fig|523844.20.peg.1547"/>
<dbReference type="GO" id="GO:0051082">
    <property type="term" value="F:unfolded protein binding"/>
    <property type="evidence" value="ECO:0007669"/>
    <property type="project" value="InterPro"/>
</dbReference>
<dbReference type="PROSITE" id="PS50126">
    <property type="entry name" value="S1"/>
    <property type="match status" value="1"/>
</dbReference>
<dbReference type="GO" id="GO:0008270">
    <property type="term" value="F:zinc ion binding"/>
    <property type="evidence" value="ECO:0007669"/>
    <property type="project" value="UniProtKB-KW"/>
</dbReference>
<dbReference type="InterPro" id="IPR036410">
    <property type="entry name" value="HSP_DnaJ_Cys-rich_dom_sf"/>
</dbReference>
<name>A0A0E3NEF5_METTT</name>
<feature type="domain" description="S1 motif" evidence="2">
    <location>
        <begin position="155"/>
        <end position="215"/>
    </location>
</feature>
<dbReference type="Proteomes" id="UP000066529">
    <property type="component" value="Chromosome"/>
</dbReference>
<keyword evidence="1" id="KW-0863">Zinc-finger</keyword>
<dbReference type="CDD" id="cd10719">
    <property type="entry name" value="DnaJ_zf"/>
    <property type="match status" value="1"/>
</dbReference>
<dbReference type="AlphaFoldDB" id="A0A0E3NEF5"/>
<dbReference type="Gene3D" id="3.90.1640.30">
    <property type="match status" value="1"/>
</dbReference>
<dbReference type="InterPro" id="IPR003029">
    <property type="entry name" value="S1_domain"/>
</dbReference>
<feature type="zinc finger region" description="CR-type" evidence="1">
    <location>
        <begin position="25"/>
        <end position="113"/>
    </location>
</feature>
<dbReference type="InterPro" id="IPR012340">
    <property type="entry name" value="NA-bd_OB-fold"/>
</dbReference>
<dbReference type="SUPFAM" id="SSF64182">
    <property type="entry name" value="DHH phosphoesterases"/>
    <property type="match status" value="1"/>
</dbReference>
<dbReference type="Gene3D" id="2.40.50.140">
    <property type="entry name" value="Nucleic acid-binding proteins"/>
    <property type="match status" value="2"/>
</dbReference>
<dbReference type="InterPro" id="IPR001667">
    <property type="entry name" value="DDH_dom"/>
</dbReference>
<evidence type="ECO:0000259" key="2">
    <source>
        <dbReference type="PROSITE" id="PS50126"/>
    </source>
</evidence>
<sequence length="743" mass="81622">MNDKARLSVRNLFCAQTAERENEGSEEPLVLMLMSKECLDCHGRGYKIVSTSICPQCKGKGKSKSIDFMKMSEKNLDNFLKNGAVCAKCNGTGSIEVTTPCETCEGLGRIYTCMVCGKRIKDPSDPEEEVCDSCARTQFVYALDESCDLKDVEAGKLYHGIVSSKASFGVFVDLNPHVRGLMHSSNVGVPPEVGDAVIVLVKSIKAGGKLDLIPKTLKKYKTIELEKELPLKNSAQIDSNMKGKLIRIEGEVIQVKQTSGPTIFTISDEGGFVPCAAFESAGKRSYPHIDTGMVVSITGEVTLRDDQVQIEVMSMKLLTGEREAIVRGRVEKVIDEKAAPANIPFLIESEILEKLKPRMLHVAKEIKKAIFHSIPIILRHHADADGITSAIALERAILPLITEIGGADAEYYFYKRAPSKAPFYELADVTRDISFALEDLSRHGQKMPLVILVDNGSTEEDVPSMRQARVYGINMLVIDHHHPDEVVDQYLIGHVNPAHVGGDFGITSGMLCAEIARMINPDISDTIKHLPAVSAVGDRSEAPEAEKYISLVSDRYSLEELKDMALALDYEQFWLKFSSGKGLIDDILDLGDHETHKKLVSLLCEQANAMIKEQLETCLFNVKSHKLANGAIMNVIDVENYAQKFTFPPPGKTSGEVHDVLTKRHPDKPVVTIGYGPDFAVIRSKGVLMNIPKIVRELREEIKGAGVSGGGHLVVGSIKFVEGMRTEVLSRLAEKIAVAEIQH</sequence>
<keyword evidence="1" id="KW-0862">Zinc</keyword>
<feature type="domain" description="CR-type" evidence="3">
    <location>
        <begin position="25"/>
        <end position="113"/>
    </location>
</feature>
<dbReference type="Pfam" id="PF01368">
    <property type="entry name" value="DHH"/>
    <property type="match status" value="1"/>
</dbReference>
<evidence type="ECO:0000313" key="4">
    <source>
        <dbReference type="EMBL" id="AKB12980.1"/>
    </source>
</evidence>
<dbReference type="GO" id="GO:0031072">
    <property type="term" value="F:heat shock protein binding"/>
    <property type="evidence" value="ECO:0007669"/>
    <property type="project" value="InterPro"/>
</dbReference>
<evidence type="ECO:0000259" key="3">
    <source>
        <dbReference type="PROSITE" id="PS51188"/>
    </source>
</evidence>
<dbReference type="EMBL" id="CP009501">
    <property type="protein sequence ID" value="AKB12980.1"/>
    <property type="molecule type" value="Genomic_DNA"/>
</dbReference>
<dbReference type="GO" id="GO:0003676">
    <property type="term" value="F:nucleic acid binding"/>
    <property type="evidence" value="ECO:0007669"/>
    <property type="project" value="InterPro"/>
</dbReference>
<dbReference type="CDD" id="cd04473">
    <property type="entry name" value="S1_RecJ_like"/>
    <property type="match status" value="1"/>
</dbReference>